<keyword evidence="2" id="KW-0812">Transmembrane</keyword>
<organism evidence="2 3">
    <name type="scientific">Toxocara canis</name>
    <name type="common">Canine roundworm</name>
    <dbReference type="NCBI Taxonomy" id="6265"/>
    <lineage>
        <taxon>Eukaryota</taxon>
        <taxon>Metazoa</taxon>
        <taxon>Ecdysozoa</taxon>
        <taxon>Nematoda</taxon>
        <taxon>Chromadorea</taxon>
        <taxon>Rhabditida</taxon>
        <taxon>Spirurina</taxon>
        <taxon>Ascaridomorpha</taxon>
        <taxon>Ascaridoidea</taxon>
        <taxon>Toxocaridae</taxon>
        <taxon>Toxocara</taxon>
    </lineage>
</organism>
<comment type="caution">
    <text evidence="2">The sequence shown here is derived from an EMBL/GenBank/DDBJ whole genome shotgun (WGS) entry which is preliminary data.</text>
</comment>
<dbReference type="STRING" id="6265.A0A0B2VYJ3"/>
<keyword evidence="2" id="KW-0472">Membrane</keyword>
<name>A0A0B2VYJ3_TOXCA</name>
<dbReference type="AlphaFoldDB" id="A0A0B2VYJ3"/>
<protein>
    <submittedName>
        <fullName evidence="2">Transmembrane protein 68</fullName>
    </submittedName>
</protein>
<evidence type="ECO:0000313" key="3">
    <source>
        <dbReference type="Proteomes" id="UP000031036"/>
    </source>
</evidence>
<reference evidence="2 3" key="1">
    <citation type="submission" date="2014-11" db="EMBL/GenBank/DDBJ databases">
        <title>Genetic blueprint of the zoonotic pathogen Toxocara canis.</title>
        <authorList>
            <person name="Zhu X.-Q."/>
            <person name="Korhonen P.K."/>
            <person name="Cai H."/>
            <person name="Young N.D."/>
            <person name="Nejsum P."/>
            <person name="von Samson-Himmelstjerna G."/>
            <person name="Boag P.R."/>
            <person name="Tan P."/>
            <person name="Li Q."/>
            <person name="Min J."/>
            <person name="Yang Y."/>
            <person name="Wang X."/>
            <person name="Fang X."/>
            <person name="Hall R.S."/>
            <person name="Hofmann A."/>
            <person name="Sternberg P.W."/>
            <person name="Jex A.R."/>
            <person name="Gasser R.B."/>
        </authorList>
    </citation>
    <scope>NUCLEOTIDE SEQUENCE [LARGE SCALE GENOMIC DNA]</scope>
    <source>
        <strain evidence="2">PN_DK_2014</strain>
    </source>
</reference>
<keyword evidence="3" id="KW-1185">Reference proteome</keyword>
<sequence>MWVEPMLERLRRMTWPSWLQPYVEVLLLWISWAIDYVDWDYLEARYEIRGIENVPDEGPALFLYYHGTLPLDVYYVIAKCMLHKKRTLHCVGDKFIFKMPGWGMICKVFCVTPGTVEDCIARLKDGHLLCIAPGGVREALFSDPSRYNIMWGRRLGFAKVVIGSETRRAMPFRIRRERRGDDFVFVAHPYQIIIFLLQPVIPMFTENCRDAFRTPRWGRKVFRWIYEKSRLPLCPIYGGFPVKMITHLGKPIKFIAGTTPEDVKRRVKEEVQDLIRQHQRLPGSILRGILQRFYDKRRYKRDVLLDDIASYAMPAAEATVEASTQLILQDACEHNANDLLATCNGISTTHAAVSNAASNTLA</sequence>
<feature type="domain" description="Phospholipid/glycerol acyltransferase" evidence="1">
    <location>
        <begin position="46"/>
        <end position="139"/>
    </location>
</feature>
<accession>A0A0B2VYJ3</accession>
<dbReference type="InterPro" id="IPR002123">
    <property type="entry name" value="Plipid/glycerol_acylTrfase"/>
</dbReference>
<evidence type="ECO:0000313" key="2">
    <source>
        <dbReference type="EMBL" id="KHN86382.1"/>
    </source>
</evidence>
<dbReference type="GO" id="GO:0016020">
    <property type="term" value="C:membrane"/>
    <property type="evidence" value="ECO:0007669"/>
    <property type="project" value="TreeGrafter"/>
</dbReference>
<dbReference type="OMA" id="PIYPMFT"/>
<proteinExistence type="predicted"/>
<dbReference type="CDD" id="cd07987">
    <property type="entry name" value="LPLAT_MGAT-like"/>
    <property type="match status" value="1"/>
</dbReference>
<dbReference type="GO" id="GO:0016746">
    <property type="term" value="F:acyltransferase activity"/>
    <property type="evidence" value="ECO:0007669"/>
    <property type="project" value="InterPro"/>
</dbReference>
<gene>
    <name evidence="2" type="primary">TMEM68</name>
    <name evidence="2" type="ORF">Tcan_10623</name>
</gene>
<dbReference type="EMBL" id="JPKZ01000628">
    <property type="protein sequence ID" value="KHN86382.1"/>
    <property type="molecule type" value="Genomic_DNA"/>
</dbReference>
<dbReference type="Proteomes" id="UP000031036">
    <property type="component" value="Unassembled WGS sequence"/>
</dbReference>
<dbReference type="OrthoDB" id="44277at2759"/>
<dbReference type="Pfam" id="PF01553">
    <property type="entry name" value="Acyltransferase"/>
    <property type="match status" value="1"/>
</dbReference>
<dbReference type="PANTHER" id="PTHR22753">
    <property type="entry name" value="TRANSMEMBRANE PROTEIN 68"/>
    <property type="match status" value="1"/>
</dbReference>
<evidence type="ECO:0000259" key="1">
    <source>
        <dbReference type="Pfam" id="PF01553"/>
    </source>
</evidence>
<dbReference type="PANTHER" id="PTHR22753:SF14">
    <property type="entry name" value="MONOACYLGLYCEROL_DIACYLGLYCEROL O-ACYLTRANSFERASE"/>
    <property type="match status" value="1"/>
</dbReference>